<dbReference type="InterPro" id="IPR000772">
    <property type="entry name" value="Ricin_B_lectin"/>
</dbReference>
<dbReference type="Gene3D" id="2.80.10.50">
    <property type="match status" value="1"/>
</dbReference>
<name>A0A1W2THC2_ROSNE</name>
<dbReference type="OMA" id="LCCKWDN"/>
<organism evidence="2">
    <name type="scientific">Rosellinia necatrix</name>
    <name type="common">White root-rot fungus</name>
    <dbReference type="NCBI Taxonomy" id="77044"/>
    <lineage>
        <taxon>Eukaryota</taxon>
        <taxon>Fungi</taxon>
        <taxon>Dikarya</taxon>
        <taxon>Ascomycota</taxon>
        <taxon>Pezizomycotina</taxon>
        <taxon>Sordariomycetes</taxon>
        <taxon>Xylariomycetidae</taxon>
        <taxon>Xylariales</taxon>
        <taxon>Xylariaceae</taxon>
        <taxon>Rosellinia</taxon>
    </lineage>
</organism>
<evidence type="ECO:0000313" key="2">
    <source>
        <dbReference type="EMBL" id="GAP87520.2"/>
    </source>
</evidence>
<dbReference type="OrthoDB" id="432447at2759"/>
<feature type="domain" description="Ricin B lectin" evidence="1">
    <location>
        <begin position="27"/>
        <end position="91"/>
    </location>
</feature>
<proteinExistence type="predicted"/>
<dbReference type="Pfam" id="PF14200">
    <property type="entry name" value="RicinB_lectin_2"/>
    <property type="match status" value="1"/>
</dbReference>
<dbReference type="CDD" id="cd00161">
    <property type="entry name" value="beta-trefoil_Ricin-like"/>
    <property type="match status" value="1"/>
</dbReference>
<dbReference type="AlphaFoldDB" id="A0A1W2THC2"/>
<evidence type="ECO:0000313" key="3">
    <source>
        <dbReference type="Proteomes" id="UP000054516"/>
    </source>
</evidence>
<accession>A0A1W2THC2</accession>
<protein>
    <recommendedName>
        <fullName evidence="1">Ricin B lectin domain-containing protein</fullName>
    </recommendedName>
</protein>
<dbReference type="Proteomes" id="UP000054516">
    <property type="component" value="Unassembled WGS sequence"/>
</dbReference>
<dbReference type="EMBL" id="DF977471">
    <property type="protein sequence ID" value="GAP87520.2"/>
    <property type="molecule type" value="Genomic_DNA"/>
</dbReference>
<dbReference type="InterPro" id="IPR035992">
    <property type="entry name" value="Ricin_B-like_lectins"/>
</dbReference>
<evidence type="ECO:0000259" key="1">
    <source>
        <dbReference type="Pfam" id="PF14200"/>
    </source>
</evidence>
<keyword evidence="3" id="KW-1185">Reference proteome</keyword>
<gene>
    <name evidence="2" type="ORF">SAMD00023353_2600280</name>
</gene>
<dbReference type="SUPFAM" id="SSF50370">
    <property type="entry name" value="Ricin B-like lectins"/>
    <property type="match status" value="1"/>
</dbReference>
<sequence>MAQGYPSNIHRKIIPDLVLKQYDGSPEQKWRLDPSDSNKLTFANVKTGHCLGANPRTGTLCCKWDNYEPAEQFTMFHLKTGGYRVYNHYGNRPRVVIRKGDEACLKTTSIGVDFVTIGVHLLD</sequence>
<reference evidence="2" key="1">
    <citation type="submission" date="2016-03" db="EMBL/GenBank/DDBJ databases">
        <title>Draft genome sequence of Rosellinia necatrix.</title>
        <authorList>
            <person name="Kanematsu S."/>
        </authorList>
    </citation>
    <scope>NUCLEOTIDE SEQUENCE [LARGE SCALE GENOMIC DNA]</scope>
    <source>
        <strain evidence="2">W97</strain>
    </source>
</reference>